<keyword evidence="2" id="KW-0575">Peroxidase</keyword>
<dbReference type="OrthoDB" id="823504at2759"/>
<dbReference type="InterPro" id="IPR010255">
    <property type="entry name" value="Haem_peroxidase_sf"/>
</dbReference>
<keyword evidence="2" id="KW-0560">Oxidoreductase</keyword>
<dbReference type="PANTHER" id="PTHR11475:SF134">
    <property type="entry name" value="LD42267P"/>
    <property type="match status" value="1"/>
</dbReference>
<keyword evidence="3" id="KW-1185">Reference proteome</keyword>
<dbReference type="EMBL" id="REGN01006754">
    <property type="protein sequence ID" value="RNA08410.1"/>
    <property type="molecule type" value="Genomic_DNA"/>
</dbReference>
<dbReference type="InterPro" id="IPR037120">
    <property type="entry name" value="Haem_peroxidase_sf_animal"/>
</dbReference>
<dbReference type="PROSITE" id="PS50292">
    <property type="entry name" value="PEROXIDASE_3"/>
    <property type="match status" value="1"/>
</dbReference>
<evidence type="ECO:0000313" key="2">
    <source>
        <dbReference type="EMBL" id="RNA08410.1"/>
    </source>
</evidence>
<accession>A0A3M7QAH4</accession>
<dbReference type="EC" id="1.11.1.7" evidence="2"/>
<organism evidence="2 3">
    <name type="scientific">Brachionus plicatilis</name>
    <name type="common">Marine rotifer</name>
    <name type="synonym">Brachionus muelleri</name>
    <dbReference type="NCBI Taxonomy" id="10195"/>
    <lineage>
        <taxon>Eukaryota</taxon>
        <taxon>Metazoa</taxon>
        <taxon>Spiralia</taxon>
        <taxon>Gnathifera</taxon>
        <taxon>Rotifera</taxon>
        <taxon>Eurotatoria</taxon>
        <taxon>Monogononta</taxon>
        <taxon>Pseudotrocha</taxon>
        <taxon>Ploima</taxon>
        <taxon>Brachionidae</taxon>
        <taxon>Brachionus</taxon>
    </lineage>
</organism>
<feature type="non-terminal residue" evidence="2">
    <location>
        <position position="1"/>
    </location>
</feature>
<evidence type="ECO:0000313" key="3">
    <source>
        <dbReference type="Proteomes" id="UP000276133"/>
    </source>
</evidence>
<dbReference type="InterPro" id="IPR019791">
    <property type="entry name" value="Haem_peroxidase_animal"/>
</dbReference>
<dbReference type="Gene3D" id="1.10.640.10">
    <property type="entry name" value="Haem peroxidase domain superfamily, animal type"/>
    <property type="match status" value="1"/>
</dbReference>
<gene>
    <name evidence="2" type="ORF">BpHYR1_023466</name>
</gene>
<dbReference type="SUPFAM" id="SSF48113">
    <property type="entry name" value="Heme-dependent peroxidases"/>
    <property type="match status" value="1"/>
</dbReference>
<dbReference type="GO" id="GO:0140825">
    <property type="term" value="F:lactoperoxidase activity"/>
    <property type="evidence" value="ECO:0007669"/>
    <property type="project" value="UniProtKB-EC"/>
</dbReference>
<name>A0A3M7QAH4_BRAPC</name>
<reference evidence="2 3" key="1">
    <citation type="journal article" date="2018" name="Sci. Rep.">
        <title>Genomic signatures of local adaptation to the degree of environmental predictability in rotifers.</title>
        <authorList>
            <person name="Franch-Gras L."/>
            <person name="Hahn C."/>
            <person name="Garcia-Roger E.M."/>
            <person name="Carmona M.J."/>
            <person name="Serra M."/>
            <person name="Gomez A."/>
        </authorList>
    </citation>
    <scope>NUCLEOTIDE SEQUENCE [LARGE SCALE GENOMIC DNA]</scope>
    <source>
        <strain evidence="2">HYR1</strain>
    </source>
</reference>
<dbReference type="STRING" id="10195.A0A3M7QAH4"/>
<comment type="caution">
    <text evidence="2">The sequence shown here is derived from an EMBL/GenBank/DDBJ whole genome shotgun (WGS) entry which is preliminary data.</text>
</comment>
<evidence type="ECO:0000256" key="1">
    <source>
        <dbReference type="SAM" id="MobiDB-lite"/>
    </source>
</evidence>
<protein>
    <submittedName>
        <fullName evidence="2">Chorion peroxidase</fullName>
        <ecNumber evidence="2">1.11.1.7</ecNumber>
    </submittedName>
</protein>
<sequence length="97" mass="11384">QFSDVKVADRFWYENGDDKNVRLTVDQLNEIRHANAARLICDNTNLKDVQKFPFLMPNYRFNSYVSCKELPEVSLRPWTDYGSGPSESYDGDHENYE</sequence>
<dbReference type="AlphaFoldDB" id="A0A3M7QAH4"/>
<feature type="region of interest" description="Disordered" evidence="1">
    <location>
        <begin position="76"/>
        <end position="97"/>
    </location>
</feature>
<dbReference type="GO" id="GO:0006979">
    <property type="term" value="P:response to oxidative stress"/>
    <property type="evidence" value="ECO:0007669"/>
    <property type="project" value="InterPro"/>
</dbReference>
<dbReference type="Proteomes" id="UP000276133">
    <property type="component" value="Unassembled WGS sequence"/>
</dbReference>
<dbReference type="Pfam" id="PF03098">
    <property type="entry name" value="An_peroxidase"/>
    <property type="match status" value="1"/>
</dbReference>
<dbReference type="PANTHER" id="PTHR11475">
    <property type="entry name" value="OXIDASE/PEROXIDASE"/>
    <property type="match status" value="1"/>
</dbReference>
<dbReference type="GO" id="GO:0020037">
    <property type="term" value="F:heme binding"/>
    <property type="evidence" value="ECO:0007669"/>
    <property type="project" value="InterPro"/>
</dbReference>
<proteinExistence type="predicted"/>